<comment type="similarity">
    <text evidence="7">Belongs to the binding-protein-dependent transport system permease family.</text>
</comment>
<dbReference type="CDD" id="cd06261">
    <property type="entry name" value="TM_PBP2"/>
    <property type="match status" value="1"/>
</dbReference>
<dbReference type="PANTHER" id="PTHR43376">
    <property type="entry name" value="OLIGOPEPTIDE TRANSPORT SYSTEM PERMEASE PROTEIN"/>
    <property type="match status" value="1"/>
</dbReference>
<evidence type="ECO:0000256" key="4">
    <source>
        <dbReference type="ARBA" id="ARBA00022692"/>
    </source>
</evidence>
<dbReference type="KEGG" id="fwa:DCMF_11280"/>
<evidence type="ECO:0000256" key="5">
    <source>
        <dbReference type="ARBA" id="ARBA00022989"/>
    </source>
</evidence>
<dbReference type="SUPFAM" id="SSF161098">
    <property type="entry name" value="MetI-like"/>
    <property type="match status" value="1"/>
</dbReference>
<dbReference type="PROSITE" id="PS50928">
    <property type="entry name" value="ABC_TM1"/>
    <property type="match status" value="1"/>
</dbReference>
<name>A0A3G1KS45_FORW1</name>
<dbReference type="Pfam" id="PF00528">
    <property type="entry name" value="BPD_transp_1"/>
    <property type="match status" value="1"/>
</dbReference>
<dbReference type="AlphaFoldDB" id="A0A3G1KS45"/>
<dbReference type="Pfam" id="PF19300">
    <property type="entry name" value="BPD_transp_1_N"/>
    <property type="match status" value="1"/>
</dbReference>
<dbReference type="EMBL" id="CP017634">
    <property type="protein sequence ID" value="ATW25270.1"/>
    <property type="molecule type" value="Genomic_DNA"/>
</dbReference>
<dbReference type="GO" id="GO:0055085">
    <property type="term" value="P:transmembrane transport"/>
    <property type="evidence" value="ECO:0007669"/>
    <property type="project" value="InterPro"/>
</dbReference>
<feature type="transmembrane region" description="Helical" evidence="7">
    <location>
        <begin position="291"/>
        <end position="317"/>
    </location>
</feature>
<evidence type="ECO:0000313" key="9">
    <source>
        <dbReference type="EMBL" id="ATW25270.1"/>
    </source>
</evidence>
<feature type="domain" description="ABC transmembrane type-1" evidence="8">
    <location>
        <begin position="98"/>
        <end position="314"/>
    </location>
</feature>
<organism evidence="9 10">
    <name type="scientific">Formimonas warabiya</name>
    <dbReference type="NCBI Taxonomy" id="1761012"/>
    <lineage>
        <taxon>Bacteria</taxon>
        <taxon>Bacillati</taxon>
        <taxon>Bacillota</taxon>
        <taxon>Clostridia</taxon>
        <taxon>Eubacteriales</taxon>
        <taxon>Peptococcaceae</taxon>
        <taxon>Candidatus Formimonas</taxon>
    </lineage>
</organism>
<proteinExistence type="inferred from homology"/>
<keyword evidence="10" id="KW-1185">Reference proteome</keyword>
<evidence type="ECO:0000256" key="2">
    <source>
        <dbReference type="ARBA" id="ARBA00022448"/>
    </source>
</evidence>
<feature type="transmembrane region" description="Helical" evidence="7">
    <location>
        <begin position="140"/>
        <end position="164"/>
    </location>
</feature>
<dbReference type="Proteomes" id="UP000323521">
    <property type="component" value="Chromosome"/>
</dbReference>
<dbReference type="GO" id="GO:0005886">
    <property type="term" value="C:plasma membrane"/>
    <property type="evidence" value="ECO:0007669"/>
    <property type="project" value="UniProtKB-SubCell"/>
</dbReference>
<keyword evidence="3" id="KW-1003">Cell membrane</keyword>
<feature type="transmembrane region" description="Helical" evidence="7">
    <location>
        <begin position="246"/>
        <end position="271"/>
    </location>
</feature>
<dbReference type="PANTHER" id="PTHR43376:SF1">
    <property type="entry name" value="OLIGOPEPTIDE TRANSPORT SYSTEM PERMEASE PROTEIN"/>
    <property type="match status" value="1"/>
</dbReference>
<accession>A0A3G1KS45</accession>
<gene>
    <name evidence="9" type="ORF">DCMF_11280</name>
</gene>
<dbReference type="RefSeq" id="WP_148134528.1">
    <property type="nucleotide sequence ID" value="NZ_CP017634.1"/>
</dbReference>
<keyword evidence="2 7" id="KW-0813">Transport</keyword>
<evidence type="ECO:0000256" key="3">
    <source>
        <dbReference type="ARBA" id="ARBA00022475"/>
    </source>
</evidence>
<feature type="transmembrane region" description="Helical" evidence="7">
    <location>
        <begin position="98"/>
        <end position="119"/>
    </location>
</feature>
<keyword evidence="4 7" id="KW-0812">Transmembrane</keyword>
<evidence type="ECO:0000313" key="10">
    <source>
        <dbReference type="Proteomes" id="UP000323521"/>
    </source>
</evidence>
<dbReference type="InterPro" id="IPR045621">
    <property type="entry name" value="BPD_transp_1_N"/>
</dbReference>
<comment type="subcellular location">
    <subcellularLocation>
        <location evidence="1 7">Cell membrane</location>
        <topology evidence="1 7">Multi-pass membrane protein</topology>
    </subcellularLocation>
</comment>
<dbReference type="InterPro" id="IPR035906">
    <property type="entry name" value="MetI-like_sf"/>
</dbReference>
<sequence length="323" mass="36289">MDKRKYLLKKLSQSIVTIFVVVVFNFFLFRIMPGDPIRILVRNPKMAPEALAQIRHQFGLDQPILMQFFYYIRDLFTGNLGDSFNYRQPVLDIIMDRLPATLVLVGLATLLAIVLGILVGVISAWKRGSKIDVVGLGMSLFLYSMPSFWFSILAIMFFCVYLKAFPTGGMSAPGAVYASFWEQITASSKYLFLPIFTFGVAMVGEYAIIMRNSLIEVFTEDYMLTARAKGVSRLDLLMKHAIPNAMLPLVTLIAINLGFIVAGAIQVETVFSWPGLGRLMYTALMARDYPLLQGLFLFVTTGVILANFCADILYTYLDPRVKL</sequence>
<evidence type="ECO:0000256" key="1">
    <source>
        <dbReference type="ARBA" id="ARBA00004651"/>
    </source>
</evidence>
<dbReference type="Gene3D" id="1.10.3720.10">
    <property type="entry name" value="MetI-like"/>
    <property type="match status" value="1"/>
</dbReference>
<keyword evidence="6 7" id="KW-0472">Membrane</keyword>
<protein>
    <recommendedName>
        <fullName evidence="8">ABC transmembrane type-1 domain-containing protein</fullName>
    </recommendedName>
</protein>
<dbReference type="OrthoDB" id="9789439at2"/>
<feature type="transmembrane region" description="Helical" evidence="7">
    <location>
        <begin position="12"/>
        <end position="32"/>
    </location>
</feature>
<dbReference type="InterPro" id="IPR000515">
    <property type="entry name" value="MetI-like"/>
</dbReference>
<feature type="transmembrane region" description="Helical" evidence="7">
    <location>
        <begin position="190"/>
        <end position="209"/>
    </location>
</feature>
<evidence type="ECO:0000256" key="6">
    <source>
        <dbReference type="ARBA" id="ARBA00023136"/>
    </source>
</evidence>
<evidence type="ECO:0000259" key="8">
    <source>
        <dbReference type="PROSITE" id="PS50928"/>
    </source>
</evidence>
<evidence type="ECO:0000256" key="7">
    <source>
        <dbReference type="RuleBase" id="RU363032"/>
    </source>
</evidence>
<reference evidence="9 10" key="1">
    <citation type="submission" date="2016-10" db="EMBL/GenBank/DDBJ databases">
        <title>Complete Genome Sequence of Peptococcaceae strain DCMF.</title>
        <authorList>
            <person name="Edwards R.J."/>
            <person name="Holland S.I."/>
            <person name="Deshpande N.P."/>
            <person name="Wong Y.K."/>
            <person name="Ertan H."/>
            <person name="Manefield M."/>
            <person name="Russell T.L."/>
            <person name="Lee M.J."/>
        </authorList>
    </citation>
    <scope>NUCLEOTIDE SEQUENCE [LARGE SCALE GENOMIC DNA]</scope>
    <source>
        <strain evidence="9 10">DCMF</strain>
    </source>
</reference>
<keyword evidence="5 7" id="KW-1133">Transmembrane helix</keyword>